<name>A0A4P6HKS0_9BACT</name>
<gene>
    <name evidence="1" type="ORF">C3Y92_11215</name>
</gene>
<dbReference type="OrthoDB" id="5460574at2"/>
<proteinExistence type="predicted"/>
<dbReference type="RefSeq" id="WP_129352632.1">
    <property type="nucleotide sequence ID" value="NZ_CP026538.1"/>
</dbReference>
<dbReference type="KEGG" id="dcb:C3Y92_11215"/>
<dbReference type="Proteomes" id="UP000293296">
    <property type="component" value="Chromosome"/>
</dbReference>
<keyword evidence="2" id="KW-1185">Reference proteome</keyword>
<organism evidence="1 2">
    <name type="scientific">Solidesulfovibrio carbinolicus</name>
    <dbReference type="NCBI Taxonomy" id="296842"/>
    <lineage>
        <taxon>Bacteria</taxon>
        <taxon>Pseudomonadati</taxon>
        <taxon>Thermodesulfobacteriota</taxon>
        <taxon>Desulfovibrionia</taxon>
        <taxon>Desulfovibrionales</taxon>
        <taxon>Desulfovibrionaceae</taxon>
        <taxon>Solidesulfovibrio</taxon>
    </lineage>
</organism>
<evidence type="ECO:0000313" key="1">
    <source>
        <dbReference type="EMBL" id="QAZ67757.1"/>
    </source>
</evidence>
<evidence type="ECO:0000313" key="2">
    <source>
        <dbReference type="Proteomes" id="UP000293296"/>
    </source>
</evidence>
<dbReference type="AlphaFoldDB" id="A0A4P6HKS0"/>
<sequence length="76" mass="8423">MALPLINAAYLEKLREYFVSGDIVFDFENASEADKGEILDFLETLMDLAEAADATATRLIFKDAYLASAQGENSER</sequence>
<reference evidence="1 2" key="1">
    <citation type="submission" date="2018-02" db="EMBL/GenBank/DDBJ databases">
        <title>Genome sequence of Desulfovibrio carbinolicus DSM 3852.</title>
        <authorList>
            <person name="Wilbanks E."/>
            <person name="Skennerton C.T."/>
            <person name="Orphan V.J."/>
        </authorList>
    </citation>
    <scope>NUCLEOTIDE SEQUENCE [LARGE SCALE GENOMIC DNA]</scope>
    <source>
        <strain evidence="1 2">DSM 3852</strain>
    </source>
</reference>
<accession>A0A4P6HKS0</accession>
<protein>
    <submittedName>
        <fullName evidence="1">Uncharacterized protein</fullName>
    </submittedName>
</protein>
<dbReference type="EMBL" id="CP026538">
    <property type="protein sequence ID" value="QAZ67757.1"/>
    <property type="molecule type" value="Genomic_DNA"/>
</dbReference>